<dbReference type="InterPro" id="IPR029058">
    <property type="entry name" value="AB_hydrolase_fold"/>
</dbReference>
<dbReference type="RefSeq" id="WP_243558250.1">
    <property type="nucleotide sequence ID" value="NZ_CP094528.1"/>
</dbReference>
<dbReference type="Gene3D" id="3.40.50.1820">
    <property type="entry name" value="alpha/beta hydrolase"/>
    <property type="match status" value="1"/>
</dbReference>
<dbReference type="GO" id="GO:0016787">
    <property type="term" value="F:hydrolase activity"/>
    <property type="evidence" value="ECO:0007669"/>
    <property type="project" value="UniProtKB-KW"/>
</dbReference>
<protein>
    <submittedName>
        <fullName evidence="1">Alpha/beta hydrolase</fullName>
    </submittedName>
</protein>
<organism evidence="1 2">
    <name type="scientific">Agromyces larvae</name>
    <dbReference type="NCBI Taxonomy" id="2929802"/>
    <lineage>
        <taxon>Bacteria</taxon>
        <taxon>Bacillati</taxon>
        <taxon>Actinomycetota</taxon>
        <taxon>Actinomycetes</taxon>
        <taxon>Micrococcales</taxon>
        <taxon>Microbacteriaceae</taxon>
        <taxon>Agromyces</taxon>
    </lineage>
</organism>
<sequence>MPRVVIVPGIGGSGADHWQTRWQAFHGDWVRIRPGSWDEPRLDDWLRAIDATSPHTGTVFVAHSMGCLAVAEWLTRHPSAAAGAFLVAVPDPDGPAYPAAAAEFGEPRDPLGVPALVVASSDDPYASFSSAERVALRWGAELWAVGPHGHLNAASDLGNWSAGLERFDAFAASLGAAVT</sequence>
<reference evidence="1 2" key="1">
    <citation type="submission" date="2022-03" db="EMBL/GenBank/DDBJ databases">
        <title>Mucilaginibacter sp. isolated from the gut of Protaetia brevitarsis seulensis larvae.</title>
        <authorList>
            <person name="Won M."/>
            <person name="Kim S.-J."/>
            <person name="Kwon S.-W."/>
        </authorList>
    </citation>
    <scope>NUCLEOTIDE SEQUENCE [LARGE SCALE GENOMIC DNA]</scope>
    <source>
        <strain evidence="1 2">CFWR-12</strain>
    </source>
</reference>
<evidence type="ECO:0000313" key="1">
    <source>
        <dbReference type="EMBL" id="UOE45652.1"/>
    </source>
</evidence>
<dbReference type="SUPFAM" id="SSF53474">
    <property type="entry name" value="alpha/beta-Hydrolases"/>
    <property type="match status" value="1"/>
</dbReference>
<dbReference type="InterPro" id="IPR010662">
    <property type="entry name" value="RBBP9/YdeN"/>
</dbReference>
<proteinExistence type="predicted"/>
<gene>
    <name evidence="1" type="ORF">MTO99_07865</name>
</gene>
<name>A0ABY4C2I6_9MICO</name>
<accession>A0ABY4C2I6</accession>
<evidence type="ECO:0000313" key="2">
    <source>
        <dbReference type="Proteomes" id="UP000832097"/>
    </source>
</evidence>
<dbReference type="Pfam" id="PF06821">
    <property type="entry name" value="Ser_hydrolase"/>
    <property type="match status" value="1"/>
</dbReference>
<keyword evidence="1" id="KW-0378">Hydrolase</keyword>
<keyword evidence="2" id="KW-1185">Reference proteome</keyword>
<dbReference type="EMBL" id="CP094528">
    <property type="protein sequence ID" value="UOE45652.1"/>
    <property type="molecule type" value="Genomic_DNA"/>
</dbReference>
<dbReference type="Proteomes" id="UP000832097">
    <property type="component" value="Chromosome"/>
</dbReference>